<dbReference type="AlphaFoldDB" id="A0A6B9ZLW9"/>
<dbReference type="RefSeq" id="WP_162334215.1">
    <property type="nucleotide sequence ID" value="NZ_CP048113.1"/>
</dbReference>
<feature type="transmembrane region" description="Helical" evidence="1">
    <location>
        <begin position="116"/>
        <end position="139"/>
    </location>
</feature>
<organism evidence="2 3">
    <name type="scientific">Chitinophaga agri</name>
    <dbReference type="NCBI Taxonomy" id="2703787"/>
    <lineage>
        <taxon>Bacteria</taxon>
        <taxon>Pseudomonadati</taxon>
        <taxon>Bacteroidota</taxon>
        <taxon>Chitinophagia</taxon>
        <taxon>Chitinophagales</taxon>
        <taxon>Chitinophagaceae</taxon>
        <taxon>Chitinophaga</taxon>
    </lineage>
</organism>
<sequence length="198" mass="23110">MNSNTDFKDLWKQQSGKQPGIEELFSSLKRFKQSRIRSLIKMNVLLLLTTIFILCIWYRFQPQLLTTKIGIVLVIAAMLVFLFPNNQLFILLRKMDNSLSNSEYLEHLITLKSKQLFLQTTMINSYFLMLSAGICLYMYEYAAKMSLYGAIFAYGLTLAWIAFNWLYIKPKTVKKQQSRLNELIDQFRHVAGQLKGPL</sequence>
<feature type="transmembrane region" description="Helical" evidence="1">
    <location>
        <begin position="71"/>
        <end position="92"/>
    </location>
</feature>
<evidence type="ECO:0000256" key="1">
    <source>
        <dbReference type="SAM" id="Phobius"/>
    </source>
</evidence>
<dbReference type="Proteomes" id="UP000476411">
    <property type="component" value="Chromosome"/>
</dbReference>
<feature type="transmembrane region" description="Helical" evidence="1">
    <location>
        <begin position="39"/>
        <end position="59"/>
    </location>
</feature>
<proteinExistence type="predicted"/>
<evidence type="ECO:0000313" key="3">
    <source>
        <dbReference type="Proteomes" id="UP000476411"/>
    </source>
</evidence>
<keyword evidence="1" id="KW-1133">Transmembrane helix</keyword>
<dbReference type="EMBL" id="CP048113">
    <property type="protein sequence ID" value="QHS62581.1"/>
    <property type="molecule type" value="Genomic_DNA"/>
</dbReference>
<name>A0A6B9ZLW9_9BACT</name>
<keyword evidence="3" id="KW-1185">Reference proteome</keyword>
<evidence type="ECO:0000313" key="2">
    <source>
        <dbReference type="EMBL" id="QHS62581.1"/>
    </source>
</evidence>
<protein>
    <submittedName>
        <fullName evidence="2">Uncharacterized protein</fullName>
    </submittedName>
</protein>
<keyword evidence="1" id="KW-0812">Transmembrane</keyword>
<reference evidence="2 3" key="1">
    <citation type="submission" date="2020-01" db="EMBL/GenBank/DDBJ databases">
        <title>Complete genome sequence of Chitinophaga sp. H33E-04 isolated from quinoa roots.</title>
        <authorList>
            <person name="Weon H.-Y."/>
            <person name="Lee S.A."/>
        </authorList>
    </citation>
    <scope>NUCLEOTIDE SEQUENCE [LARGE SCALE GENOMIC DNA]</scope>
    <source>
        <strain evidence="2 3">H33E-04</strain>
    </source>
</reference>
<feature type="transmembrane region" description="Helical" evidence="1">
    <location>
        <begin position="145"/>
        <end position="168"/>
    </location>
</feature>
<keyword evidence="1" id="KW-0472">Membrane</keyword>
<dbReference type="KEGG" id="chih:GWR21_24250"/>
<gene>
    <name evidence="2" type="ORF">GWR21_24250</name>
</gene>
<accession>A0A6B9ZLW9</accession>